<proteinExistence type="predicted"/>
<name>A0A8J7AR40_9CYAN</name>
<dbReference type="PANTHER" id="PTHR43031:SF17">
    <property type="entry name" value="SULFURTRANSFERASE YTWF-RELATED"/>
    <property type="match status" value="1"/>
</dbReference>
<dbReference type="SUPFAM" id="SSF52821">
    <property type="entry name" value="Rhodanese/Cell cycle control phosphatase"/>
    <property type="match status" value="1"/>
</dbReference>
<protein>
    <submittedName>
        <fullName evidence="2">Rhodanese-like domain-containing protein</fullName>
    </submittedName>
</protein>
<evidence type="ECO:0000313" key="3">
    <source>
        <dbReference type="Proteomes" id="UP000636505"/>
    </source>
</evidence>
<dbReference type="Proteomes" id="UP000636505">
    <property type="component" value="Unassembled WGS sequence"/>
</dbReference>
<dbReference type="PROSITE" id="PS50206">
    <property type="entry name" value="RHODANESE_3"/>
    <property type="match status" value="1"/>
</dbReference>
<accession>A0A8J7AR40</accession>
<dbReference type="EMBL" id="JADEXG010000042">
    <property type="protein sequence ID" value="MBE9078886.1"/>
    <property type="molecule type" value="Genomic_DNA"/>
</dbReference>
<dbReference type="AlphaFoldDB" id="A0A8J7AR40"/>
<gene>
    <name evidence="2" type="ORF">IQ241_16565</name>
</gene>
<keyword evidence="3" id="KW-1185">Reference proteome</keyword>
<dbReference type="Gene3D" id="3.40.250.10">
    <property type="entry name" value="Rhodanese-like domain"/>
    <property type="match status" value="1"/>
</dbReference>
<comment type="caution">
    <text evidence="2">The sequence shown here is derived from an EMBL/GenBank/DDBJ whole genome shotgun (WGS) entry which is preliminary data.</text>
</comment>
<dbReference type="PANTHER" id="PTHR43031">
    <property type="entry name" value="FAD-DEPENDENT OXIDOREDUCTASE"/>
    <property type="match status" value="1"/>
</dbReference>
<evidence type="ECO:0000313" key="2">
    <source>
        <dbReference type="EMBL" id="MBE9078886.1"/>
    </source>
</evidence>
<dbReference type="RefSeq" id="WP_193909180.1">
    <property type="nucleotide sequence ID" value="NZ_JADEXG010000042.1"/>
</dbReference>
<reference evidence="2" key="1">
    <citation type="submission" date="2020-10" db="EMBL/GenBank/DDBJ databases">
        <authorList>
            <person name="Castelo-Branco R."/>
            <person name="Eusebio N."/>
            <person name="Adriana R."/>
            <person name="Vieira A."/>
            <person name="Brugerolle De Fraissinette N."/>
            <person name="Rezende De Castro R."/>
            <person name="Schneider M.P."/>
            <person name="Vasconcelos V."/>
            <person name="Leao P.N."/>
        </authorList>
    </citation>
    <scope>NUCLEOTIDE SEQUENCE</scope>
    <source>
        <strain evidence="2">LEGE 07310</strain>
    </source>
</reference>
<dbReference type="InterPro" id="IPR050229">
    <property type="entry name" value="GlpE_sulfurtransferase"/>
</dbReference>
<dbReference type="InterPro" id="IPR001763">
    <property type="entry name" value="Rhodanese-like_dom"/>
</dbReference>
<organism evidence="2 3">
    <name type="scientific">Vasconcelosia minhoensis LEGE 07310</name>
    <dbReference type="NCBI Taxonomy" id="915328"/>
    <lineage>
        <taxon>Bacteria</taxon>
        <taxon>Bacillati</taxon>
        <taxon>Cyanobacteriota</taxon>
        <taxon>Cyanophyceae</taxon>
        <taxon>Nodosilineales</taxon>
        <taxon>Cymatolegaceae</taxon>
        <taxon>Vasconcelosia</taxon>
        <taxon>Vasconcelosia minhoensis</taxon>
    </lineage>
</organism>
<sequence length="152" mass="17077">MLSLDSLQTLPRELAWKEINGLIRLRFPAIAHLTTQALAQRLCQPNPPILLDARTAEEFAVSHIPQARHIPDLPTVQAELSRQDDLVVYCSVGYRSARLANELQQAGFESVANLEGSIFQWFNEGRLLVRAGQPTRDVHPYNALWGKLLKSP</sequence>
<dbReference type="SMART" id="SM00450">
    <property type="entry name" value="RHOD"/>
    <property type="match status" value="1"/>
</dbReference>
<dbReference type="CDD" id="cd00158">
    <property type="entry name" value="RHOD"/>
    <property type="match status" value="1"/>
</dbReference>
<dbReference type="InterPro" id="IPR036873">
    <property type="entry name" value="Rhodanese-like_dom_sf"/>
</dbReference>
<evidence type="ECO:0000259" key="1">
    <source>
        <dbReference type="PROSITE" id="PS50206"/>
    </source>
</evidence>
<dbReference type="Pfam" id="PF00581">
    <property type="entry name" value="Rhodanese"/>
    <property type="match status" value="1"/>
</dbReference>
<feature type="domain" description="Rhodanese" evidence="1">
    <location>
        <begin position="44"/>
        <end position="130"/>
    </location>
</feature>